<dbReference type="Pfam" id="PF00496">
    <property type="entry name" value="SBP_bac_5"/>
    <property type="match status" value="1"/>
</dbReference>
<dbReference type="PANTHER" id="PTHR30290:SF83">
    <property type="entry name" value="ABC TRANSPORTER SUBSTRATE-BINDING PROTEIN"/>
    <property type="match status" value="1"/>
</dbReference>
<evidence type="ECO:0000313" key="5">
    <source>
        <dbReference type="Proteomes" id="UP001597097"/>
    </source>
</evidence>
<evidence type="ECO:0000256" key="2">
    <source>
        <dbReference type="SAM" id="SignalP"/>
    </source>
</evidence>
<dbReference type="InterPro" id="IPR000914">
    <property type="entry name" value="SBP_5_dom"/>
</dbReference>
<protein>
    <submittedName>
        <fullName evidence="4">ABC transporter substrate-binding protein</fullName>
    </submittedName>
</protein>
<feature type="region of interest" description="Disordered" evidence="1">
    <location>
        <begin position="354"/>
        <end position="374"/>
    </location>
</feature>
<comment type="caution">
    <text evidence="4">The sequence shown here is derived from an EMBL/GenBank/DDBJ whole genome shotgun (WGS) entry which is preliminary data.</text>
</comment>
<dbReference type="InterPro" id="IPR039424">
    <property type="entry name" value="SBP_5"/>
</dbReference>
<evidence type="ECO:0000313" key="4">
    <source>
        <dbReference type="EMBL" id="MFD1538883.1"/>
    </source>
</evidence>
<proteinExistence type="predicted"/>
<dbReference type="PANTHER" id="PTHR30290">
    <property type="entry name" value="PERIPLASMIC BINDING COMPONENT OF ABC TRANSPORTER"/>
    <property type="match status" value="1"/>
</dbReference>
<keyword evidence="2" id="KW-0732">Signal</keyword>
<sequence length="374" mass="39451">MHKTATLIGAGILMFGAAACGSGGASASGGTSGTSGTGSVLTLAQSVPAKPWDLAKASIGPEAYYYQPVYDTLIRLDAQGAPAPNMAQSWSYDGKQTTLTLKLRPGLKFTDGTAVTAQVVKDNLLHTKGGADTAAAQLADIAGVEAVDDTTVAIKLDHPSPSLLPALGQVSGMIAGPKALTDPQTPIGSGPYRLDTSATIAGQQYTYVRYPGYWNARAFPYDTIVIKLLPDPTARTNALLAGQINGTLVSPQRVKTVQDAGMKTVVYSSGDIEGLFIWDRAGKKVPALGNVKVRQALNHAFDRQSIVKTVKLGLGKATTQVFDPDQPAYDASLDDRYPYDPAKAKQLLAEAVTRTASRSPCRTWRPSSLSSRRR</sequence>
<reference evidence="5" key="1">
    <citation type="journal article" date="2019" name="Int. J. Syst. Evol. Microbiol.">
        <title>The Global Catalogue of Microorganisms (GCM) 10K type strain sequencing project: providing services to taxonomists for standard genome sequencing and annotation.</title>
        <authorList>
            <consortium name="The Broad Institute Genomics Platform"/>
            <consortium name="The Broad Institute Genome Sequencing Center for Infectious Disease"/>
            <person name="Wu L."/>
            <person name="Ma J."/>
        </authorList>
    </citation>
    <scope>NUCLEOTIDE SEQUENCE [LARGE SCALE GENOMIC DNA]</scope>
    <source>
        <strain evidence="5">CGMCC 1.15399</strain>
    </source>
</reference>
<dbReference type="PROSITE" id="PS51257">
    <property type="entry name" value="PROKAR_LIPOPROTEIN"/>
    <property type="match status" value="1"/>
</dbReference>
<evidence type="ECO:0000259" key="3">
    <source>
        <dbReference type="Pfam" id="PF00496"/>
    </source>
</evidence>
<accession>A0ABW4G800</accession>
<feature type="chain" id="PRO_5047502145" evidence="2">
    <location>
        <begin position="28"/>
        <end position="374"/>
    </location>
</feature>
<dbReference type="EMBL" id="JBHUCM010000014">
    <property type="protein sequence ID" value="MFD1538883.1"/>
    <property type="molecule type" value="Genomic_DNA"/>
</dbReference>
<feature type="domain" description="Solute-binding protein family 5" evidence="3">
    <location>
        <begin position="82"/>
        <end position="352"/>
    </location>
</feature>
<evidence type="ECO:0000256" key="1">
    <source>
        <dbReference type="SAM" id="MobiDB-lite"/>
    </source>
</evidence>
<keyword evidence="5" id="KW-1185">Reference proteome</keyword>
<dbReference type="Proteomes" id="UP001597097">
    <property type="component" value="Unassembled WGS sequence"/>
</dbReference>
<name>A0ABW4G800_9ACTN</name>
<organism evidence="4 5">
    <name type="scientific">Nonomuraea guangzhouensis</name>
    <dbReference type="NCBI Taxonomy" id="1291555"/>
    <lineage>
        <taxon>Bacteria</taxon>
        <taxon>Bacillati</taxon>
        <taxon>Actinomycetota</taxon>
        <taxon>Actinomycetes</taxon>
        <taxon>Streptosporangiales</taxon>
        <taxon>Streptosporangiaceae</taxon>
        <taxon>Nonomuraea</taxon>
    </lineage>
</organism>
<dbReference type="RefSeq" id="WP_219530758.1">
    <property type="nucleotide sequence ID" value="NZ_JAHKRM010000009.1"/>
</dbReference>
<gene>
    <name evidence="4" type="ORF">ACFSJ0_17640</name>
</gene>
<feature type="signal peptide" evidence="2">
    <location>
        <begin position="1"/>
        <end position="27"/>
    </location>
</feature>